<dbReference type="RefSeq" id="WP_114093018.1">
    <property type="nucleotide sequence ID" value="NZ_QOUW02000183.1"/>
</dbReference>
<protein>
    <recommendedName>
        <fullName evidence="4">Lipoprotein</fullName>
    </recommendedName>
</protein>
<feature type="chain" id="PRO_5032474519" description="Lipoprotein" evidence="1">
    <location>
        <begin position="20"/>
        <end position="138"/>
    </location>
</feature>
<comment type="caution">
    <text evidence="2">The sequence shown here is derived from an EMBL/GenBank/DDBJ whole genome shotgun (WGS) entry which is preliminary data.</text>
</comment>
<evidence type="ECO:0000313" key="2">
    <source>
        <dbReference type="EMBL" id="RIW02220.1"/>
    </source>
</evidence>
<name>A0A8B3E4N1_VIBHA</name>
<accession>A0A8B3E4N1</accession>
<evidence type="ECO:0000313" key="3">
    <source>
        <dbReference type="Proteomes" id="UP000253437"/>
    </source>
</evidence>
<gene>
    <name evidence="2" type="ORF">DS957_025545</name>
</gene>
<dbReference type="Proteomes" id="UP000253437">
    <property type="component" value="Unassembled WGS sequence"/>
</dbReference>
<dbReference type="AlphaFoldDB" id="A0A8B3E4N1"/>
<keyword evidence="1" id="KW-0732">Signal</keyword>
<reference evidence="2 3" key="1">
    <citation type="submission" date="2018-08" db="EMBL/GenBank/DDBJ databases">
        <title>Vibrio harveyi strains pathogenic to white snook Centropomus viridis Lockington (1877) and potential probiotic bacteria.</title>
        <authorList>
            <person name="Soto-Rodriguez S."/>
            <person name="Gomez-Gil B."/>
            <person name="Lozano-Olvera R."/>
        </authorList>
    </citation>
    <scope>NUCLEOTIDE SEQUENCE [LARGE SCALE GENOMIC DNA]</scope>
    <source>
        <strain evidence="2 3">CAIM 1508</strain>
    </source>
</reference>
<organism evidence="2 3">
    <name type="scientific">Vibrio harveyi</name>
    <name type="common">Beneckea harveyi</name>
    <dbReference type="NCBI Taxonomy" id="669"/>
    <lineage>
        <taxon>Bacteria</taxon>
        <taxon>Pseudomonadati</taxon>
        <taxon>Pseudomonadota</taxon>
        <taxon>Gammaproteobacteria</taxon>
        <taxon>Vibrionales</taxon>
        <taxon>Vibrionaceae</taxon>
        <taxon>Vibrio</taxon>
    </lineage>
</organism>
<evidence type="ECO:0000256" key="1">
    <source>
        <dbReference type="SAM" id="SignalP"/>
    </source>
</evidence>
<evidence type="ECO:0008006" key="4">
    <source>
        <dbReference type="Google" id="ProtNLM"/>
    </source>
</evidence>
<proteinExistence type="predicted"/>
<dbReference type="PROSITE" id="PS51257">
    <property type="entry name" value="PROKAR_LIPOPROTEIN"/>
    <property type="match status" value="1"/>
</dbReference>
<sequence length="138" mass="15257">MKRILCLFLIVGLVGCATAPTAPSDIKLASHKRLYNQNLYKPSELRTVPVTITRDTGVLGSLATTFLKIDGEYVVWLNVKEEITIYLAPGGYVFEVENGVCPDIKQCKKSLDVTIKNGFSNNFRIAADDGFEIIRSNT</sequence>
<dbReference type="EMBL" id="QOUW02000183">
    <property type="protein sequence ID" value="RIW02220.1"/>
    <property type="molecule type" value="Genomic_DNA"/>
</dbReference>
<feature type="signal peptide" evidence="1">
    <location>
        <begin position="1"/>
        <end position="19"/>
    </location>
</feature>